<keyword evidence="2" id="KW-1133">Transmembrane helix</keyword>
<feature type="compositionally biased region" description="Low complexity" evidence="1">
    <location>
        <begin position="34"/>
        <end position="66"/>
    </location>
</feature>
<dbReference type="EMBL" id="LSTV01000001">
    <property type="protein sequence ID" value="OAH51766.1"/>
    <property type="molecule type" value="Genomic_DNA"/>
</dbReference>
<proteinExistence type="predicted"/>
<dbReference type="Pfam" id="PF13828">
    <property type="entry name" value="DUF4190"/>
    <property type="match status" value="1"/>
</dbReference>
<feature type="domain" description="DUF4190" evidence="3">
    <location>
        <begin position="89"/>
        <end position="151"/>
    </location>
</feature>
<keyword evidence="2" id="KW-0472">Membrane</keyword>
<dbReference type="InterPro" id="IPR025241">
    <property type="entry name" value="DUF4190"/>
</dbReference>
<feature type="transmembrane region" description="Helical" evidence="2">
    <location>
        <begin position="135"/>
        <end position="166"/>
    </location>
</feature>
<evidence type="ECO:0000259" key="3">
    <source>
        <dbReference type="Pfam" id="PF13828"/>
    </source>
</evidence>
<reference evidence="4 5" key="1">
    <citation type="submission" date="2016-02" db="EMBL/GenBank/DDBJ databases">
        <authorList>
            <person name="Wen L."/>
            <person name="He K."/>
            <person name="Yang H."/>
        </authorList>
    </citation>
    <scope>NUCLEOTIDE SEQUENCE [LARGE SCALE GENOMIC DNA]</scope>
    <source>
        <strain evidence="4 5">CD11_3</strain>
    </source>
</reference>
<feature type="transmembrane region" description="Helical" evidence="2">
    <location>
        <begin position="88"/>
        <end position="114"/>
    </location>
</feature>
<dbReference type="RefSeq" id="WP_064002269.1">
    <property type="nucleotide sequence ID" value="NZ_LSTV01000001.1"/>
</dbReference>
<protein>
    <recommendedName>
        <fullName evidence="3">DUF4190 domain-containing protein</fullName>
    </recommendedName>
</protein>
<organism evidence="4 5">
    <name type="scientific">Microbacterium oleivorans</name>
    <dbReference type="NCBI Taxonomy" id="273677"/>
    <lineage>
        <taxon>Bacteria</taxon>
        <taxon>Bacillati</taxon>
        <taxon>Actinomycetota</taxon>
        <taxon>Actinomycetes</taxon>
        <taxon>Micrococcales</taxon>
        <taxon>Microbacteriaceae</taxon>
        <taxon>Microbacterium</taxon>
    </lineage>
</organism>
<evidence type="ECO:0000256" key="1">
    <source>
        <dbReference type="SAM" id="MobiDB-lite"/>
    </source>
</evidence>
<feature type="compositionally biased region" description="Pro residues" evidence="1">
    <location>
        <begin position="8"/>
        <end position="19"/>
    </location>
</feature>
<evidence type="ECO:0000256" key="2">
    <source>
        <dbReference type="SAM" id="Phobius"/>
    </source>
</evidence>
<evidence type="ECO:0000313" key="5">
    <source>
        <dbReference type="Proteomes" id="UP000076998"/>
    </source>
</evidence>
<keyword evidence="2" id="KW-0812">Transmembrane</keyword>
<dbReference type="Proteomes" id="UP000076998">
    <property type="component" value="Unassembled WGS sequence"/>
</dbReference>
<feature type="region of interest" description="Disordered" evidence="1">
    <location>
        <begin position="1"/>
        <end position="66"/>
    </location>
</feature>
<comment type="caution">
    <text evidence="4">The sequence shown here is derived from an EMBL/GenBank/DDBJ whole genome shotgun (WGS) entry which is preliminary data.</text>
</comment>
<gene>
    <name evidence="4" type="ORF">AYL44_05925</name>
</gene>
<name>A0A177KFH5_9MICO</name>
<dbReference type="AlphaFoldDB" id="A0A177KFH5"/>
<accession>A0A177KFH5</accession>
<evidence type="ECO:0000313" key="4">
    <source>
        <dbReference type="EMBL" id="OAH51766.1"/>
    </source>
</evidence>
<sequence length="173" mass="17752">MTDATNTPPQPSDVPPAPPAAGASYPPAPPYAPPAAHAQPAYGEQQTGTPQPYAQPPYGQQPYAQPAYGQQPYGQPAYGYAPPRPNNVLAIISLVASIAGVTFIPLIGSIAGVITGHMSLKQLKTSGENGRGMAVAGTIIGWIGTGFWLLLILIWVIAAIAIAASIPSMGQIS</sequence>
<dbReference type="OrthoDB" id="4374883at2"/>